<evidence type="ECO:0000313" key="1">
    <source>
        <dbReference type="EMBL" id="EAQ90445.1"/>
    </source>
</evidence>
<sequence length="120" mass="13570">MWADLQAIHSPGILVGDTHGGNYLGGKLVGFSRAWTMYHPALIQTCGNKWQELMLEELQKLQDNYYDLRNSLAPETLDIPQGLEAFCSRHIAYYRNLPSAYNWAQVGNGRRLGTRVRCGT</sequence>
<dbReference type="GeneID" id="4388843"/>
<dbReference type="Proteomes" id="UP000001056">
    <property type="component" value="Unassembled WGS sequence"/>
</dbReference>
<dbReference type="HOGENOM" id="CLU_2049416_0_0_1"/>
<organism evidence="1 2">
    <name type="scientific">Chaetomium globosum (strain ATCC 6205 / CBS 148.51 / DSM 1962 / NBRC 6347 / NRRL 1970)</name>
    <name type="common">Soil fungus</name>
    <dbReference type="NCBI Taxonomy" id="306901"/>
    <lineage>
        <taxon>Eukaryota</taxon>
        <taxon>Fungi</taxon>
        <taxon>Dikarya</taxon>
        <taxon>Ascomycota</taxon>
        <taxon>Pezizomycotina</taxon>
        <taxon>Sordariomycetes</taxon>
        <taxon>Sordariomycetidae</taxon>
        <taxon>Sordariales</taxon>
        <taxon>Chaetomiaceae</taxon>
        <taxon>Chaetomium</taxon>
    </lineage>
</organism>
<dbReference type="AlphaFoldDB" id="Q2HBM4"/>
<evidence type="ECO:0000313" key="2">
    <source>
        <dbReference type="Proteomes" id="UP000001056"/>
    </source>
</evidence>
<accession>Q2HBM4</accession>
<dbReference type="eggNOG" id="ENOG502T2GP">
    <property type="taxonomic scope" value="Eukaryota"/>
</dbReference>
<dbReference type="VEuPathDB" id="FungiDB:CHGG_02380"/>
<name>Q2HBM4_CHAGB</name>
<reference evidence="2" key="1">
    <citation type="journal article" date="2015" name="Genome Announc.">
        <title>Draft genome sequence of the cellulolytic fungus Chaetomium globosum.</title>
        <authorList>
            <person name="Cuomo C.A."/>
            <person name="Untereiner W.A."/>
            <person name="Ma L.-J."/>
            <person name="Grabherr M."/>
            <person name="Birren B.W."/>
        </authorList>
    </citation>
    <scope>NUCLEOTIDE SEQUENCE [LARGE SCALE GENOMIC DNA]</scope>
    <source>
        <strain evidence="2">ATCC 6205 / CBS 148.51 / DSM 1962 / NBRC 6347 / NRRL 1970</strain>
    </source>
</reference>
<dbReference type="OrthoDB" id="3432781at2759"/>
<dbReference type="EMBL" id="CH408030">
    <property type="protein sequence ID" value="EAQ90445.1"/>
    <property type="molecule type" value="Genomic_DNA"/>
</dbReference>
<proteinExistence type="predicted"/>
<keyword evidence="2" id="KW-1185">Reference proteome</keyword>
<gene>
    <name evidence="1" type="ORF">CHGG_02380</name>
</gene>
<dbReference type="RefSeq" id="XP_001228896.1">
    <property type="nucleotide sequence ID" value="XM_001228895.1"/>
</dbReference>
<dbReference type="InParanoid" id="Q2HBM4"/>
<protein>
    <submittedName>
        <fullName evidence="1">Uncharacterized protein</fullName>
    </submittedName>
</protein>